<evidence type="ECO:0000256" key="1">
    <source>
        <dbReference type="SAM" id="MobiDB-lite"/>
    </source>
</evidence>
<keyword evidence="3" id="KW-1185">Reference proteome</keyword>
<dbReference type="Proteomes" id="UP001337655">
    <property type="component" value="Unassembled WGS sequence"/>
</dbReference>
<feature type="compositionally biased region" description="Basic and acidic residues" evidence="1">
    <location>
        <begin position="437"/>
        <end position="446"/>
    </location>
</feature>
<feature type="region of interest" description="Disordered" evidence="1">
    <location>
        <begin position="34"/>
        <end position="106"/>
    </location>
</feature>
<name>A0AAV9PCP2_9PEZI</name>
<dbReference type="RefSeq" id="XP_064659065.1">
    <property type="nucleotide sequence ID" value="XM_064802940.1"/>
</dbReference>
<dbReference type="GeneID" id="89927038"/>
<gene>
    <name evidence="2" type="ORF">LTR77_005697</name>
</gene>
<sequence length="601" mass="68669">MESPYKAYWKKVAEDEKRILGEEKYQEIQERYAALKDESGLDRQVREEEERREQEAEKRKQDEEKVKGDRGKAKAVERDSSPPRSRSKQRLNCPPAADPDNPKAWGVPVPDAMTPKERYLDQQFRQLPPNLKIQAIRTERARLEGLLKDLCDSYHGLMENKLKFGIGTIQAQIRELAKERTEIDWQTMILRRRYDTITKDVVDVSWRDWDREQSAFESYAVFGVCGYEIRVKDAILQKHLGISWGDYVRGEVQALRKNYPPSAPPFVPLRPSQPFIEPTTEKAWVKHGDNVKLRHDSTIEDMEEYEDLYSIDLCFNPRGQVPLGAQHATLQSLHSGKDKLLDDVAVYRRDLEAMIGWERDREERKWYKKMLKKVNKWIWRVEGTADAAAIQFYTDLYERGFALDTSSGTRAVPSDGRPSFSPTVVAHPRSTATVVQVEEKDSETSSDRGGLLADYEKPPSEAMSMVPPDSDSDSESSTESSDDDAESQPGTLIPPPVAPGDRRAHCEPPQFVDAKRQESNMDQRKGANALLGQVAAGSQQSTRRKFNGQPVAVAGPSKQTPWRRQQENKGDYVSEDDMPKILAMIAEQEAREQERNRQMGQ</sequence>
<evidence type="ECO:0000313" key="2">
    <source>
        <dbReference type="EMBL" id="KAK5169719.1"/>
    </source>
</evidence>
<feature type="compositionally biased region" description="Basic and acidic residues" evidence="1">
    <location>
        <begin position="513"/>
        <end position="525"/>
    </location>
</feature>
<dbReference type="EMBL" id="JAVRRT010000008">
    <property type="protein sequence ID" value="KAK5169719.1"/>
    <property type="molecule type" value="Genomic_DNA"/>
</dbReference>
<feature type="compositionally biased region" description="Basic and acidic residues" evidence="1">
    <location>
        <begin position="34"/>
        <end position="81"/>
    </location>
</feature>
<proteinExistence type="predicted"/>
<protein>
    <submittedName>
        <fullName evidence="2">Uncharacterized protein</fullName>
    </submittedName>
</protein>
<reference evidence="2 3" key="1">
    <citation type="submission" date="2023-08" db="EMBL/GenBank/DDBJ databases">
        <title>Black Yeasts Isolated from many extreme environments.</title>
        <authorList>
            <person name="Coleine C."/>
            <person name="Stajich J.E."/>
            <person name="Selbmann L."/>
        </authorList>
    </citation>
    <scope>NUCLEOTIDE SEQUENCE [LARGE SCALE GENOMIC DNA]</scope>
    <source>
        <strain evidence="2 3">CCFEE 5935</strain>
    </source>
</reference>
<evidence type="ECO:0000313" key="3">
    <source>
        <dbReference type="Proteomes" id="UP001337655"/>
    </source>
</evidence>
<feature type="region of interest" description="Disordered" evidence="1">
    <location>
        <begin position="407"/>
        <end position="577"/>
    </location>
</feature>
<dbReference type="AlphaFoldDB" id="A0AAV9PCP2"/>
<comment type="caution">
    <text evidence="2">The sequence shown here is derived from an EMBL/GenBank/DDBJ whole genome shotgun (WGS) entry which is preliminary data.</text>
</comment>
<accession>A0AAV9PCP2</accession>
<feature type="compositionally biased region" description="Acidic residues" evidence="1">
    <location>
        <begin position="470"/>
        <end position="486"/>
    </location>
</feature>
<organism evidence="2 3">
    <name type="scientific">Saxophila tyrrhenica</name>
    <dbReference type="NCBI Taxonomy" id="1690608"/>
    <lineage>
        <taxon>Eukaryota</taxon>
        <taxon>Fungi</taxon>
        <taxon>Dikarya</taxon>
        <taxon>Ascomycota</taxon>
        <taxon>Pezizomycotina</taxon>
        <taxon>Dothideomycetes</taxon>
        <taxon>Dothideomycetidae</taxon>
        <taxon>Mycosphaerellales</taxon>
        <taxon>Extremaceae</taxon>
        <taxon>Saxophila</taxon>
    </lineage>
</organism>